<evidence type="ECO:0000256" key="8">
    <source>
        <dbReference type="ARBA" id="ARBA00035185"/>
    </source>
</evidence>
<dbReference type="GO" id="GO:0005840">
    <property type="term" value="C:ribosome"/>
    <property type="evidence" value="ECO:0007669"/>
    <property type="project" value="UniProtKB-KW"/>
</dbReference>
<dbReference type="GO" id="GO:0003697">
    <property type="term" value="F:single-stranded DNA binding"/>
    <property type="evidence" value="ECO:0007669"/>
    <property type="project" value="InterPro"/>
</dbReference>
<dbReference type="PANTHER" id="PTHR28184">
    <property type="entry name" value="MITOCHONDRIAL HOMOLOGOUS RECOMBINATION PROTEIN 1"/>
    <property type="match status" value="1"/>
</dbReference>
<feature type="compositionally biased region" description="Basic and acidic residues" evidence="9">
    <location>
        <begin position="245"/>
        <end position="270"/>
    </location>
</feature>
<dbReference type="GO" id="GO:0003735">
    <property type="term" value="F:structural constituent of ribosome"/>
    <property type="evidence" value="ECO:0007669"/>
    <property type="project" value="TreeGrafter"/>
</dbReference>
<evidence type="ECO:0000256" key="6">
    <source>
        <dbReference type="ARBA" id="ARBA00023163"/>
    </source>
</evidence>
<dbReference type="GO" id="GO:0000150">
    <property type="term" value="F:DNA strand exchange activity"/>
    <property type="evidence" value="ECO:0007669"/>
    <property type="project" value="InterPro"/>
</dbReference>
<comment type="subcellular location">
    <subcellularLocation>
        <location evidence="1">Mitochondrion</location>
    </subcellularLocation>
</comment>
<keyword evidence="4" id="KW-0805">Transcription regulation</keyword>
<organism evidence="10 11">
    <name type="scientific">Lojkania enalia</name>
    <dbReference type="NCBI Taxonomy" id="147567"/>
    <lineage>
        <taxon>Eukaryota</taxon>
        <taxon>Fungi</taxon>
        <taxon>Dikarya</taxon>
        <taxon>Ascomycota</taxon>
        <taxon>Pezizomycotina</taxon>
        <taxon>Dothideomycetes</taxon>
        <taxon>Pleosporomycetidae</taxon>
        <taxon>Pleosporales</taxon>
        <taxon>Pleosporales incertae sedis</taxon>
        <taxon>Lojkania</taxon>
    </lineage>
</organism>
<accession>A0A9P4KF61</accession>
<dbReference type="InterPro" id="IPR024629">
    <property type="entry name" value="Ribosomal_mL67"/>
</dbReference>
<comment type="similarity">
    <text evidence="2">Belongs to the mitochondrion-specific ribosomal protein mL67 family.</text>
</comment>
<dbReference type="AlphaFoldDB" id="A0A9P4KF61"/>
<proteinExistence type="inferred from homology"/>
<dbReference type="EMBL" id="ML986590">
    <property type="protein sequence ID" value="KAF2267578.1"/>
    <property type="molecule type" value="Genomic_DNA"/>
</dbReference>
<keyword evidence="6" id="KW-0804">Transcription</keyword>
<protein>
    <recommendedName>
        <fullName evidence="8">Large ribosomal subunit protein mL67</fullName>
    </recommendedName>
</protein>
<evidence type="ECO:0000313" key="11">
    <source>
        <dbReference type="Proteomes" id="UP000800093"/>
    </source>
</evidence>
<sequence>MVRASRVARELRVAAQDRRAQKALVEHGKHIFMSRNLRTNQILYSFYPGLDKRHIKQLPFIGKHSSPPDIRRDLWTPYCTVTFPHPEQGHHAFRKLREFRKYHETRWDIQHPEWKGKQSKELVRSIIDQRANSVADLAKVLANQGEQGVKMEERSEQRKKEQEEFLEKQWAEIEELEKASRAEMPGLLQEISRMEDRIALVRGDKEETQRLRLEMWPFKRRRNKLNWAKDQLRQRKEAFELDAKEARKHEEAENVRKQQERALQTQRERFAEEEDVPLEDVQRSDDDQERHYRKMWKKIVGEQVEEMARTNRRMKEKILQEQREQLATQRCIPDEYIKFFEAEMAIKPKAITHMEILNESLLPKTLKTHPEPFKLNGVEIQWADLQFSEWAEAWPLEVVHDTMGIHDAKEAQMPEQETRSTPWISEEEYYNKLEEARETLRVDMEREARIAQGLPEDPAQAPPKTGIRRYMPEIYNPFKDLLKRASA</sequence>
<reference evidence="11" key="1">
    <citation type="journal article" date="2020" name="Stud. Mycol.">
        <title>101 Dothideomycetes genomes: A test case for predicting lifestyles and emergence of pathogens.</title>
        <authorList>
            <person name="Haridas S."/>
            <person name="Albert R."/>
            <person name="Binder M."/>
            <person name="Bloem J."/>
            <person name="LaButti K."/>
            <person name="Salamov A."/>
            <person name="Andreopoulos B."/>
            <person name="Baker S."/>
            <person name="Barry K."/>
            <person name="Bills G."/>
            <person name="Bluhm B."/>
            <person name="Cannon C."/>
            <person name="Castanera R."/>
            <person name="Culley D."/>
            <person name="Daum C."/>
            <person name="Ezra D."/>
            <person name="Gonzalez J."/>
            <person name="Henrissat B."/>
            <person name="Kuo A."/>
            <person name="Liang C."/>
            <person name="Lipzen A."/>
            <person name="Lutzoni F."/>
            <person name="Magnuson J."/>
            <person name="Mondo S."/>
            <person name="Nolan M."/>
            <person name="Ohm R."/>
            <person name="Pangilinan J."/>
            <person name="Park H.-J."/>
            <person name="Ramirez L."/>
            <person name="Alfaro M."/>
            <person name="Sun H."/>
            <person name="Tritt A."/>
            <person name="Yoshinaga Y."/>
            <person name="Zwiers L.-H."/>
            <person name="Turgeon B."/>
            <person name="Goodwin S."/>
            <person name="Spatafora J."/>
            <person name="Crous P."/>
            <person name="Grigoriev I."/>
        </authorList>
    </citation>
    <scope>NUCLEOTIDE SEQUENCE [LARGE SCALE GENOMIC DNA]</scope>
    <source>
        <strain evidence="11">CBS 304.66</strain>
    </source>
</reference>
<gene>
    <name evidence="10" type="ORF">CC78DRAFT_61103</name>
</gene>
<dbReference type="Pfam" id="PF12829">
    <property type="entry name" value="Mhr1"/>
    <property type="match status" value="1"/>
</dbReference>
<evidence type="ECO:0000256" key="7">
    <source>
        <dbReference type="ARBA" id="ARBA00023274"/>
    </source>
</evidence>
<evidence type="ECO:0000256" key="3">
    <source>
        <dbReference type="ARBA" id="ARBA00022980"/>
    </source>
</evidence>
<comment type="caution">
    <text evidence="10">The sequence shown here is derived from an EMBL/GenBank/DDBJ whole genome shotgun (WGS) entry which is preliminary data.</text>
</comment>
<dbReference type="PANTHER" id="PTHR28184:SF1">
    <property type="entry name" value="LARGE RIBOSOMAL SUBUNIT PROTEIN ML67"/>
    <property type="match status" value="1"/>
</dbReference>
<name>A0A9P4KF61_9PLEO</name>
<evidence type="ECO:0000256" key="9">
    <source>
        <dbReference type="SAM" id="MobiDB-lite"/>
    </source>
</evidence>
<feature type="region of interest" description="Disordered" evidence="9">
    <location>
        <begin position="245"/>
        <end position="284"/>
    </location>
</feature>
<dbReference type="GO" id="GO:0005739">
    <property type="term" value="C:mitochondrion"/>
    <property type="evidence" value="ECO:0007669"/>
    <property type="project" value="UniProtKB-SubCell"/>
</dbReference>
<keyword evidence="11" id="KW-1185">Reference proteome</keyword>
<evidence type="ECO:0000256" key="2">
    <source>
        <dbReference type="ARBA" id="ARBA00010741"/>
    </source>
</evidence>
<keyword evidence="3" id="KW-0689">Ribosomal protein</keyword>
<evidence type="ECO:0000313" key="10">
    <source>
        <dbReference type="EMBL" id="KAF2267578.1"/>
    </source>
</evidence>
<evidence type="ECO:0000256" key="1">
    <source>
        <dbReference type="ARBA" id="ARBA00004173"/>
    </source>
</evidence>
<keyword evidence="7" id="KW-0687">Ribonucleoprotein</keyword>
<dbReference type="OrthoDB" id="5333655at2759"/>
<dbReference type="Proteomes" id="UP000800093">
    <property type="component" value="Unassembled WGS sequence"/>
</dbReference>
<evidence type="ECO:0000256" key="4">
    <source>
        <dbReference type="ARBA" id="ARBA00023015"/>
    </source>
</evidence>
<evidence type="ECO:0000256" key="5">
    <source>
        <dbReference type="ARBA" id="ARBA00023128"/>
    </source>
</evidence>
<dbReference type="GO" id="GO:1990904">
    <property type="term" value="C:ribonucleoprotein complex"/>
    <property type="evidence" value="ECO:0007669"/>
    <property type="project" value="UniProtKB-KW"/>
</dbReference>
<keyword evidence="5" id="KW-0496">Mitochondrion</keyword>